<protein>
    <submittedName>
        <fullName evidence="1">Putative mRNA 3-end processing factor</fullName>
    </submittedName>
</protein>
<dbReference type="Proteomes" id="UP000198535">
    <property type="component" value="Unassembled WGS sequence"/>
</dbReference>
<dbReference type="SUPFAM" id="SSF56281">
    <property type="entry name" value="Metallo-hydrolase/oxidoreductase"/>
    <property type="match status" value="1"/>
</dbReference>
<dbReference type="RefSeq" id="WP_394328917.1">
    <property type="nucleotide sequence ID" value="NZ_FOUJ01000002.1"/>
</dbReference>
<evidence type="ECO:0000313" key="2">
    <source>
        <dbReference type="Proteomes" id="UP000198535"/>
    </source>
</evidence>
<name>A0A1I4R9S7_9EURY</name>
<dbReference type="CDD" id="cd06262">
    <property type="entry name" value="metallo-hydrolase-like_MBL-fold"/>
    <property type="match status" value="1"/>
</dbReference>
<dbReference type="STRING" id="487685.SAMN04488696_1453"/>
<dbReference type="PANTHER" id="PTHR43546">
    <property type="entry name" value="UPF0173 METAL-DEPENDENT HYDROLASE MJ1163-RELATED"/>
    <property type="match status" value="1"/>
</dbReference>
<reference evidence="2" key="1">
    <citation type="submission" date="2016-10" db="EMBL/GenBank/DDBJ databases">
        <authorList>
            <person name="Varghese N."/>
            <person name="Submissions S."/>
        </authorList>
    </citation>
    <scope>NUCLEOTIDE SEQUENCE [LARGE SCALE GENOMIC DNA]</scope>
    <source>
        <strain evidence="2">Mob M</strain>
    </source>
</reference>
<keyword evidence="2" id="KW-1185">Reference proteome</keyword>
<gene>
    <name evidence="1" type="ORF">SAMN04488696_1453</name>
</gene>
<dbReference type="InterPro" id="IPR036866">
    <property type="entry name" value="RibonucZ/Hydroxyglut_hydro"/>
</dbReference>
<organism evidence="1 2">
    <name type="scientific">Methanolobus profundi</name>
    <dbReference type="NCBI Taxonomy" id="487685"/>
    <lineage>
        <taxon>Archaea</taxon>
        <taxon>Methanobacteriati</taxon>
        <taxon>Methanobacteriota</taxon>
        <taxon>Stenosarchaea group</taxon>
        <taxon>Methanomicrobia</taxon>
        <taxon>Methanosarcinales</taxon>
        <taxon>Methanosarcinaceae</taxon>
        <taxon>Methanolobus</taxon>
    </lineage>
</organism>
<accession>A0A1I4R9S7</accession>
<dbReference type="AlphaFoldDB" id="A0A1I4R9S7"/>
<proteinExistence type="predicted"/>
<dbReference type="EMBL" id="FOUJ01000002">
    <property type="protein sequence ID" value="SFM49054.1"/>
    <property type="molecule type" value="Genomic_DNA"/>
</dbReference>
<evidence type="ECO:0000313" key="1">
    <source>
        <dbReference type="EMBL" id="SFM49054.1"/>
    </source>
</evidence>
<dbReference type="InterPro" id="IPR050114">
    <property type="entry name" value="UPF0173_UPF0282_UlaG_hydrolase"/>
</dbReference>
<sequence length="337" mass="37370">MKELVDLGVMVFREKNSRGSFKPHLSIKFRSVEGDLVTFSVDTSRTPAKYKQPDAYLITHAHSDHHGKSAMLSDRAVCSEKTAIALEIRHQRKYAGRTFKVGDTVEIKGVKVRTFHNFHTVGSTSFLWENELGTRILVTGDVKDASMLPDCDVLITEANYGDPGDTSCYFEDDISGFECAFKDNPSIAFGAYAFGKAQRAVELLRELGYDGVIEMDEQSLALTRTLLDDAGELSYIGESCSDCISIVPPWDLGTLPSHISKFVMTGRSDYRYPAIQISDHLDARGLVSMVEDIDPECTVVYHPNGHRPGRFAKHLGSIGFNALSIDEIDNVLSNEFV</sequence>
<dbReference type="Gene3D" id="3.60.15.10">
    <property type="entry name" value="Ribonuclease Z/Hydroxyacylglutathione hydrolase-like"/>
    <property type="match status" value="1"/>
</dbReference>